<dbReference type="EMBL" id="PIQF01000003">
    <property type="protein sequence ID" value="RUO75188.1"/>
    <property type="molecule type" value="Genomic_DNA"/>
</dbReference>
<protein>
    <recommendedName>
        <fullName evidence="1">Anhydro-N-acetylmuramic acid kinase</fullName>
        <ecNumber evidence="1">2.7.1.170</ecNumber>
    </recommendedName>
    <alternativeName>
        <fullName evidence="1">AnhMurNAc kinase</fullName>
    </alternativeName>
</protein>
<gene>
    <name evidence="1" type="primary">anmK</name>
    <name evidence="2" type="ORF">CWI81_09390</name>
</gene>
<accession>A0A432ZB73</accession>
<dbReference type="EC" id="2.7.1.170" evidence="1"/>
<dbReference type="RefSeq" id="WP_126785061.1">
    <property type="nucleotide sequence ID" value="NZ_PIQF01000003.1"/>
</dbReference>
<dbReference type="UniPathway" id="UPA00544"/>
<dbReference type="GO" id="GO:0097175">
    <property type="term" value="P:1,6-anhydro-N-acetyl-beta-muramic acid catabolic process"/>
    <property type="evidence" value="ECO:0007669"/>
    <property type="project" value="UniProtKB-UniRule"/>
</dbReference>
<comment type="pathway">
    <text evidence="1">Cell wall biogenesis; peptidoglycan recycling.</text>
</comment>
<dbReference type="GO" id="GO:0016773">
    <property type="term" value="F:phosphotransferase activity, alcohol group as acceptor"/>
    <property type="evidence" value="ECO:0007669"/>
    <property type="project" value="UniProtKB-UniRule"/>
</dbReference>
<comment type="similarity">
    <text evidence="1">Belongs to the anhydro-N-acetylmuramic acid kinase family.</text>
</comment>
<dbReference type="GO" id="GO:0006040">
    <property type="term" value="P:amino sugar metabolic process"/>
    <property type="evidence" value="ECO:0007669"/>
    <property type="project" value="InterPro"/>
</dbReference>
<keyword evidence="1" id="KW-0067">ATP-binding</keyword>
<dbReference type="GO" id="GO:0005524">
    <property type="term" value="F:ATP binding"/>
    <property type="evidence" value="ECO:0007669"/>
    <property type="project" value="UniProtKB-UniRule"/>
</dbReference>
<dbReference type="GO" id="GO:0009254">
    <property type="term" value="P:peptidoglycan turnover"/>
    <property type="evidence" value="ECO:0007669"/>
    <property type="project" value="UniProtKB-UniRule"/>
</dbReference>
<dbReference type="AlphaFoldDB" id="A0A432ZB73"/>
<dbReference type="Proteomes" id="UP000287908">
    <property type="component" value="Unassembled WGS sequence"/>
</dbReference>
<keyword evidence="3" id="KW-1185">Reference proteome</keyword>
<evidence type="ECO:0000313" key="2">
    <source>
        <dbReference type="EMBL" id="RUO75188.1"/>
    </source>
</evidence>
<proteinExistence type="inferred from homology"/>
<reference evidence="2 3" key="1">
    <citation type="journal article" date="2011" name="Front. Microbiol.">
        <title>Genomic signatures of strain selection and enhancement in Bacillus atrophaeus var. globigii, a historical biowarfare simulant.</title>
        <authorList>
            <person name="Gibbons H.S."/>
            <person name="Broomall S.M."/>
            <person name="McNew L.A."/>
            <person name="Daligault H."/>
            <person name="Chapman C."/>
            <person name="Bruce D."/>
            <person name="Karavis M."/>
            <person name="Krepps M."/>
            <person name="McGregor P.A."/>
            <person name="Hong C."/>
            <person name="Park K.H."/>
            <person name="Akmal A."/>
            <person name="Feldman A."/>
            <person name="Lin J.S."/>
            <person name="Chang W.E."/>
            <person name="Higgs B.W."/>
            <person name="Demirev P."/>
            <person name="Lindquist J."/>
            <person name="Liem A."/>
            <person name="Fochler E."/>
            <person name="Read T.D."/>
            <person name="Tapia R."/>
            <person name="Johnson S."/>
            <person name="Bishop-Lilly K.A."/>
            <person name="Detter C."/>
            <person name="Han C."/>
            <person name="Sozhamannan S."/>
            <person name="Rosenzweig C.N."/>
            <person name="Skowronski E.W."/>
        </authorList>
    </citation>
    <scope>NUCLEOTIDE SEQUENCE [LARGE SCALE GENOMIC DNA]</scope>
    <source>
        <strain evidence="2 3">CL-SP19</strain>
    </source>
</reference>
<organism evidence="2 3">
    <name type="scientific">Idiomarina seosinensis</name>
    <dbReference type="NCBI Taxonomy" id="281739"/>
    <lineage>
        <taxon>Bacteria</taxon>
        <taxon>Pseudomonadati</taxon>
        <taxon>Pseudomonadota</taxon>
        <taxon>Gammaproteobacteria</taxon>
        <taxon>Alteromonadales</taxon>
        <taxon>Idiomarinaceae</taxon>
        <taxon>Idiomarina</taxon>
    </lineage>
</organism>
<comment type="catalytic activity">
    <reaction evidence="1">
        <text>1,6-anhydro-N-acetyl-beta-muramate + ATP + H2O = N-acetyl-D-muramate 6-phosphate + ADP + H(+)</text>
        <dbReference type="Rhea" id="RHEA:24952"/>
        <dbReference type="ChEBI" id="CHEBI:15377"/>
        <dbReference type="ChEBI" id="CHEBI:15378"/>
        <dbReference type="ChEBI" id="CHEBI:30616"/>
        <dbReference type="ChEBI" id="CHEBI:58690"/>
        <dbReference type="ChEBI" id="CHEBI:58722"/>
        <dbReference type="ChEBI" id="CHEBI:456216"/>
        <dbReference type="EC" id="2.7.1.170"/>
    </reaction>
</comment>
<dbReference type="UniPathway" id="UPA00343"/>
<dbReference type="Gene3D" id="3.30.420.40">
    <property type="match status" value="2"/>
</dbReference>
<keyword evidence="1 2" id="KW-0418">Kinase</keyword>
<dbReference type="GO" id="GO:0016301">
    <property type="term" value="F:kinase activity"/>
    <property type="evidence" value="ECO:0007669"/>
    <property type="project" value="UniProtKB-KW"/>
</dbReference>
<comment type="pathway">
    <text evidence="1">Amino-sugar metabolism; 1,6-anhydro-N-acetylmuramate degradation.</text>
</comment>
<dbReference type="HAMAP" id="MF_01270">
    <property type="entry name" value="AnhMurNAc_kinase"/>
    <property type="match status" value="1"/>
</dbReference>
<dbReference type="PANTHER" id="PTHR30605:SF0">
    <property type="entry name" value="ANHYDRO-N-ACETYLMURAMIC ACID KINASE"/>
    <property type="match status" value="1"/>
</dbReference>
<dbReference type="InterPro" id="IPR005338">
    <property type="entry name" value="Anhydro_N_Ac-Mur_kinase"/>
</dbReference>
<sequence length="374" mass="40319">MTQCFIGVMSGTSVDAIDAVLCDISSSGQVSCQGSLTQVIPLSLKQRLQAAMTTEAVPLLEYKQLEADYSALVSDTVNQLIQQHQIQPAAVQAIGCHGQTLWHYPPSQANQYAPFSLQLINATQIATETGISVISDFRQKDILAGGEGAPLVPAFHYHSFRQIAGAGKVILNLGGIANITWIADREDEVIGFDTGPANTLLDAWYRRHFDANGYDHNGALAASGTVNHQLLQRLLKAPYFDSKPPKSTGRELFNLDWLEAAITPADSPENVLATLVELTAVSISRALRFLPHSPTEVIACGGGVHNATLMAALQRQWPAIPLTTTAHYRLDPQLIEAMAFAWLGWCYENKKPGNLPAVTGARCPVILGTKVLAG</sequence>
<keyword evidence="1" id="KW-0547">Nucleotide-binding</keyword>
<keyword evidence="1" id="KW-0119">Carbohydrate metabolism</keyword>
<name>A0A432ZB73_9GAMM</name>
<feature type="binding site" evidence="1">
    <location>
        <begin position="11"/>
        <end position="18"/>
    </location>
    <ligand>
        <name>ATP</name>
        <dbReference type="ChEBI" id="CHEBI:30616"/>
    </ligand>
</feature>
<dbReference type="CDD" id="cd24050">
    <property type="entry name" value="ASKHA_NBD_ANMK"/>
    <property type="match status" value="1"/>
</dbReference>
<dbReference type="SUPFAM" id="SSF53067">
    <property type="entry name" value="Actin-like ATPase domain"/>
    <property type="match status" value="1"/>
</dbReference>
<dbReference type="PANTHER" id="PTHR30605">
    <property type="entry name" value="ANHYDRO-N-ACETYLMURAMIC ACID KINASE"/>
    <property type="match status" value="1"/>
</dbReference>
<dbReference type="NCBIfam" id="NF007139">
    <property type="entry name" value="PRK09585.1-3"/>
    <property type="match status" value="1"/>
</dbReference>
<keyword evidence="1" id="KW-0808">Transferase</keyword>
<dbReference type="InterPro" id="IPR043129">
    <property type="entry name" value="ATPase_NBD"/>
</dbReference>
<dbReference type="Pfam" id="PF03702">
    <property type="entry name" value="AnmK"/>
    <property type="match status" value="1"/>
</dbReference>
<comment type="function">
    <text evidence="1">Catalyzes the specific phosphorylation of 1,6-anhydro-N-acetylmuramic acid (anhMurNAc) with the simultaneous cleavage of the 1,6-anhydro ring, generating MurNAc-6-P. Is required for the utilization of anhMurNAc either imported from the medium or derived from its own cell wall murein, and thus plays a role in cell wall recycling.</text>
</comment>
<comment type="caution">
    <text evidence="2">The sequence shown here is derived from an EMBL/GenBank/DDBJ whole genome shotgun (WGS) entry which is preliminary data.</text>
</comment>
<dbReference type="OrthoDB" id="9763949at2"/>
<evidence type="ECO:0000256" key="1">
    <source>
        <dbReference type="HAMAP-Rule" id="MF_01270"/>
    </source>
</evidence>
<evidence type="ECO:0000313" key="3">
    <source>
        <dbReference type="Proteomes" id="UP000287908"/>
    </source>
</evidence>